<dbReference type="InterPro" id="IPR025495">
    <property type="entry name" value="DUF4386"/>
</dbReference>
<dbReference type="AlphaFoldDB" id="A0A9W6HPJ6"/>
<evidence type="ECO:0008006" key="4">
    <source>
        <dbReference type="Google" id="ProtNLM"/>
    </source>
</evidence>
<evidence type="ECO:0000313" key="3">
    <source>
        <dbReference type="Proteomes" id="UP001142291"/>
    </source>
</evidence>
<keyword evidence="1" id="KW-0812">Transmembrane</keyword>
<organism evidence="2 3">
    <name type="scientific">Microbacterium dextranolyticum</name>
    <dbReference type="NCBI Taxonomy" id="36806"/>
    <lineage>
        <taxon>Bacteria</taxon>
        <taxon>Bacillati</taxon>
        <taxon>Actinomycetota</taxon>
        <taxon>Actinomycetes</taxon>
        <taxon>Micrococcales</taxon>
        <taxon>Microbacteriaceae</taxon>
        <taxon>Microbacterium</taxon>
    </lineage>
</organism>
<proteinExistence type="predicted"/>
<dbReference type="RefSeq" id="WP_204963100.1">
    <property type="nucleotide sequence ID" value="NZ_BAAAUR010000009.1"/>
</dbReference>
<keyword evidence="1" id="KW-1133">Transmembrane helix</keyword>
<evidence type="ECO:0000256" key="1">
    <source>
        <dbReference type="SAM" id="Phobius"/>
    </source>
</evidence>
<reference evidence="2" key="2">
    <citation type="submission" date="2023-01" db="EMBL/GenBank/DDBJ databases">
        <authorList>
            <person name="Sun Q."/>
            <person name="Evtushenko L."/>
        </authorList>
    </citation>
    <scope>NUCLEOTIDE SEQUENCE</scope>
    <source>
        <strain evidence="2">VKM Ac-1940</strain>
    </source>
</reference>
<reference evidence="2" key="1">
    <citation type="journal article" date="2014" name="Int. J. Syst. Evol. Microbiol.">
        <title>Complete genome sequence of Corynebacterium casei LMG S-19264T (=DSM 44701T), isolated from a smear-ripened cheese.</title>
        <authorList>
            <consortium name="US DOE Joint Genome Institute (JGI-PGF)"/>
            <person name="Walter F."/>
            <person name="Albersmeier A."/>
            <person name="Kalinowski J."/>
            <person name="Ruckert C."/>
        </authorList>
    </citation>
    <scope>NUCLEOTIDE SEQUENCE</scope>
    <source>
        <strain evidence="2">VKM Ac-1940</strain>
    </source>
</reference>
<dbReference type="Pfam" id="PF14329">
    <property type="entry name" value="DUF4386"/>
    <property type="match status" value="1"/>
</dbReference>
<sequence>MSAPLLRSARAAGVLYLTTHVSSVAAVAAFRSDATALGVTLEFALAIGCVGTGILVWTMLRRAAPTRAATFAALRGVEASVILTGALPLLATLLAGGGDAWSAPAEAVHAAAFLVGQGLVISVNTIVLGWLLWDTRAVPRALAALGALGGGVVLSSNLAQLWGVIPLSGAVAAVAAVPVFAFELWLAILLITVGLRSVDAADDARPVRTAPQIPNP</sequence>
<accession>A0A9W6HPJ6</accession>
<feature type="transmembrane region" description="Helical" evidence="1">
    <location>
        <begin position="171"/>
        <end position="195"/>
    </location>
</feature>
<gene>
    <name evidence="2" type="ORF">GCM10017591_28510</name>
</gene>
<evidence type="ECO:0000313" key="2">
    <source>
        <dbReference type="EMBL" id="GLJ96788.1"/>
    </source>
</evidence>
<keyword evidence="1" id="KW-0472">Membrane</keyword>
<dbReference type="Proteomes" id="UP001142291">
    <property type="component" value="Unassembled WGS sequence"/>
</dbReference>
<comment type="caution">
    <text evidence="2">The sequence shown here is derived from an EMBL/GenBank/DDBJ whole genome shotgun (WGS) entry which is preliminary data.</text>
</comment>
<feature type="transmembrane region" description="Helical" evidence="1">
    <location>
        <begin position="72"/>
        <end position="95"/>
    </location>
</feature>
<feature type="transmembrane region" description="Helical" evidence="1">
    <location>
        <begin position="36"/>
        <end position="60"/>
    </location>
</feature>
<protein>
    <recommendedName>
        <fullName evidence="4">DUF4386 domain-containing protein</fullName>
    </recommendedName>
</protein>
<keyword evidence="3" id="KW-1185">Reference proteome</keyword>
<feature type="transmembrane region" description="Helical" evidence="1">
    <location>
        <begin position="12"/>
        <end position="30"/>
    </location>
</feature>
<dbReference type="EMBL" id="BSER01000014">
    <property type="protein sequence ID" value="GLJ96788.1"/>
    <property type="molecule type" value="Genomic_DNA"/>
</dbReference>
<feature type="transmembrane region" description="Helical" evidence="1">
    <location>
        <begin position="145"/>
        <end position="165"/>
    </location>
</feature>
<name>A0A9W6HPJ6_9MICO</name>
<feature type="transmembrane region" description="Helical" evidence="1">
    <location>
        <begin position="107"/>
        <end position="133"/>
    </location>
</feature>